<accession>A0A370GEJ8</accession>
<feature type="domain" description="Lipid/polyisoprenoid-binding YceI-like" evidence="1">
    <location>
        <begin position="31"/>
        <end position="192"/>
    </location>
</feature>
<dbReference type="InterPro" id="IPR007372">
    <property type="entry name" value="Lipid/polyisoprenoid-bd_YceI"/>
</dbReference>
<evidence type="ECO:0000313" key="2">
    <source>
        <dbReference type="EMBL" id="RDI42101.1"/>
    </source>
</evidence>
<dbReference type="OrthoDB" id="1247465at2"/>
<organism evidence="2 3">
    <name type="scientific">Aquicella lusitana</name>
    <dbReference type="NCBI Taxonomy" id="254246"/>
    <lineage>
        <taxon>Bacteria</taxon>
        <taxon>Pseudomonadati</taxon>
        <taxon>Pseudomonadota</taxon>
        <taxon>Gammaproteobacteria</taxon>
        <taxon>Legionellales</taxon>
        <taxon>Coxiellaceae</taxon>
        <taxon>Aquicella</taxon>
    </lineage>
</organism>
<dbReference type="EMBL" id="QQAX01000016">
    <property type="protein sequence ID" value="RDI42101.1"/>
    <property type="molecule type" value="Genomic_DNA"/>
</dbReference>
<dbReference type="AlphaFoldDB" id="A0A370GEJ8"/>
<dbReference type="SMART" id="SM00867">
    <property type="entry name" value="YceI"/>
    <property type="match status" value="1"/>
</dbReference>
<gene>
    <name evidence="2" type="ORF">C8D86_11655</name>
</gene>
<proteinExistence type="predicted"/>
<dbReference type="Gene3D" id="2.40.128.110">
    <property type="entry name" value="Lipid/polyisoprenoid-binding, YceI-like"/>
    <property type="match status" value="1"/>
</dbReference>
<dbReference type="PANTHER" id="PTHR34406">
    <property type="entry name" value="PROTEIN YCEI"/>
    <property type="match status" value="1"/>
</dbReference>
<keyword evidence="3" id="KW-1185">Reference proteome</keyword>
<sequence>MALILSRFFIYQCIIVLLLFMPVMAKAEVSEWQILSGESSITFSGIQNNAPISGKFKKFNGIIVFDPDQLSASKVRIVIDINSVSTSYSDLTSALLTSDWFNAKRFPEAVFEANHFTKTGENKYEAKGNMTIRDKTVPIKITFEGEPLSDNKWRAKGSTILKRLVFGIGQGEWESTDEVKNEVKVNFSITAIRK</sequence>
<reference evidence="2 3" key="1">
    <citation type="submission" date="2018-07" db="EMBL/GenBank/DDBJ databases">
        <title>Genomic Encyclopedia of Type Strains, Phase IV (KMG-IV): sequencing the most valuable type-strain genomes for metagenomic binning, comparative biology and taxonomic classification.</title>
        <authorList>
            <person name="Goeker M."/>
        </authorList>
    </citation>
    <scope>NUCLEOTIDE SEQUENCE [LARGE SCALE GENOMIC DNA]</scope>
    <source>
        <strain evidence="2 3">DSM 16500</strain>
    </source>
</reference>
<name>A0A370GEJ8_9COXI</name>
<dbReference type="SUPFAM" id="SSF101874">
    <property type="entry name" value="YceI-like"/>
    <property type="match status" value="1"/>
</dbReference>
<dbReference type="Pfam" id="PF04264">
    <property type="entry name" value="YceI"/>
    <property type="match status" value="1"/>
</dbReference>
<dbReference type="InterPro" id="IPR036761">
    <property type="entry name" value="TTHA0802/YceI-like_sf"/>
</dbReference>
<dbReference type="PANTHER" id="PTHR34406:SF1">
    <property type="entry name" value="PROTEIN YCEI"/>
    <property type="match status" value="1"/>
</dbReference>
<dbReference type="Proteomes" id="UP000254720">
    <property type="component" value="Unassembled WGS sequence"/>
</dbReference>
<protein>
    <submittedName>
        <fullName evidence="2">Polyisoprenoid-binding protein YceI</fullName>
    </submittedName>
</protein>
<comment type="caution">
    <text evidence="2">The sequence shown here is derived from an EMBL/GenBank/DDBJ whole genome shotgun (WGS) entry which is preliminary data.</text>
</comment>
<dbReference type="RefSeq" id="WP_114834779.1">
    <property type="nucleotide sequence ID" value="NZ_LR699115.1"/>
</dbReference>
<evidence type="ECO:0000313" key="3">
    <source>
        <dbReference type="Proteomes" id="UP000254720"/>
    </source>
</evidence>
<evidence type="ECO:0000259" key="1">
    <source>
        <dbReference type="SMART" id="SM00867"/>
    </source>
</evidence>